<dbReference type="InterPro" id="IPR050319">
    <property type="entry name" value="ABC_transp_ATP-bind"/>
</dbReference>
<dbReference type="EMBL" id="FNCN01000002">
    <property type="protein sequence ID" value="SDG20065.1"/>
    <property type="molecule type" value="Genomic_DNA"/>
</dbReference>
<reference evidence="6 7" key="1">
    <citation type="submission" date="2016-10" db="EMBL/GenBank/DDBJ databases">
        <authorList>
            <person name="de Groot N.N."/>
        </authorList>
    </citation>
    <scope>NUCLEOTIDE SEQUENCE [LARGE SCALE GENOMIC DNA]</scope>
    <source>
        <strain evidence="6 7">CPCC 201354</strain>
    </source>
</reference>
<dbReference type="InterPro" id="IPR027417">
    <property type="entry name" value="P-loop_NTPase"/>
</dbReference>
<evidence type="ECO:0000313" key="7">
    <source>
        <dbReference type="Proteomes" id="UP000198923"/>
    </source>
</evidence>
<dbReference type="PANTHER" id="PTHR43776">
    <property type="entry name" value="TRANSPORT ATP-BINDING PROTEIN"/>
    <property type="match status" value="1"/>
</dbReference>
<proteinExistence type="inferred from homology"/>
<evidence type="ECO:0000256" key="1">
    <source>
        <dbReference type="ARBA" id="ARBA00005417"/>
    </source>
</evidence>
<dbReference type="AlphaFoldDB" id="A0A1G7SAI8"/>
<comment type="similarity">
    <text evidence="1">Belongs to the ABC transporter superfamily.</text>
</comment>
<keyword evidence="2" id="KW-0813">Transport</keyword>
<keyword evidence="7" id="KW-1185">Reference proteome</keyword>
<keyword evidence="4 6" id="KW-0067">ATP-binding</keyword>
<feature type="domain" description="ABC transporter" evidence="5">
    <location>
        <begin position="22"/>
        <end position="215"/>
    </location>
</feature>
<evidence type="ECO:0000313" key="6">
    <source>
        <dbReference type="EMBL" id="SDG20065.1"/>
    </source>
</evidence>
<evidence type="ECO:0000256" key="3">
    <source>
        <dbReference type="ARBA" id="ARBA00022741"/>
    </source>
</evidence>
<evidence type="ECO:0000256" key="4">
    <source>
        <dbReference type="ARBA" id="ARBA00022840"/>
    </source>
</evidence>
<feature type="domain" description="ABC transporter" evidence="5">
    <location>
        <begin position="254"/>
        <end position="490"/>
    </location>
</feature>
<accession>A0A1G7SAI8</accession>
<dbReference type="Gene3D" id="3.40.50.300">
    <property type="entry name" value="P-loop containing nucleotide triphosphate hydrolases"/>
    <property type="match status" value="3"/>
</dbReference>
<dbReference type="InterPro" id="IPR003593">
    <property type="entry name" value="AAA+_ATPase"/>
</dbReference>
<dbReference type="SMART" id="SM00382">
    <property type="entry name" value="AAA"/>
    <property type="match status" value="2"/>
</dbReference>
<dbReference type="STRING" id="504805.SAMN05421505_102232"/>
<dbReference type="GO" id="GO:0016887">
    <property type="term" value="F:ATP hydrolysis activity"/>
    <property type="evidence" value="ECO:0007669"/>
    <property type="project" value="InterPro"/>
</dbReference>
<dbReference type="Pfam" id="PF00005">
    <property type="entry name" value="ABC_tran"/>
    <property type="match status" value="2"/>
</dbReference>
<evidence type="ECO:0000259" key="5">
    <source>
        <dbReference type="PROSITE" id="PS50893"/>
    </source>
</evidence>
<dbReference type="CDD" id="cd03257">
    <property type="entry name" value="ABC_NikE_OppD_transporters"/>
    <property type="match status" value="1"/>
</dbReference>
<dbReference type="GO" id="GO:0005524">
    <property type="term" value="F:ATP binding"/>
    <property type="evidence" value="ECO:0007669"/>
    <property type="project" value="UniProtKB-KW"/>
</dbReference>
<name>A0A1G7SAI8_9ACTN</name>
<gene>
    <name evidence="6" type="ORF">SAMN05421505_102232</name>
</gene>
<sequence>MAVPRSEEDPRERGSAAAPPLIRVRDLRVAFRRAEVVRGISFTVSRGECVAIVGESGAGKSVALRSLVGLAGAGASVRASRLQIGGHDARAFRTRDFRRLRERLTGLVTADAPMAYGRPRAIGDEIATALDTHPELIVLDDPLSTLDPVARTRHLRLLAERRDAGTAVLVTGHDLAALASVADRVLVMHDGVIVEEGPAQTVTADPRHPRTRRLLAATASGASRGTRLAAVTRDGVALRPALPPRRIDIRSVVVDAVHLTARGRAGEIVTDVSFRIHRGETLGVIGESGAGKSTLGRLLAARTRPAAGEVYLHGRPWSWLPERSRRPWRSMIQLIPQEPLESVGPRHTVERLIGESLSALPGYARRARVADLLDRVGLPASVAGLRPRALSRGERQRVAVARALAPRPDLIVCDDPVAALPTSGKAEILDLLAETQAADGTALMFISHDLGVVHHVSDRVLVMDGGRVVEEGDVDDVFFLPRHRRTEALLAAAPPVLSPR</sequence>
<keyword evidence="3" id="KW-0547">Nucleotide-binding</keyword>
<dbReference type="Proteomes" id="UP000198923">
    <property type="component" value="Unassembled WGS sequence"/>
</dbReference>
<dbReference type="PANTHER" id="PTHR43776:SF7">
    <property type="entry name" value="D,D-DIPEPTIDE TRANSPORT ATP-BINDING PROTEIN DDPF-RELATED"/>
    <property type="match status" value="1"/>
</dbReference>
<protein>
    <submittedName>
        <fullName evidence="6">Peptide/nickel transport system ATP-binding protein</fullName>
    </submittedName>
</protein>
<dbReference type="InterPro" id="IPR003439">
    <property type="entry name" value="ABC_transporter-like_ATP-bd"/>
</dbReference>
<dbReference type="SUPFAM" id="SSF52540">
    <property type="entry name" value="P-loop containing nucleoside triphosphate hydrolases"/>
    <property type="match status" value="2"/>
</dbReference>
<dbReference type="GO" id="GO:0055085">
    <property type="term" value="P:transmembrane transport"/>
    <property type="evidence" value="ECO:0007669"/>
    <property type="project" value="UniProtKB-ARBA"/>
</dbReference>
<organism evidence="6 7">
    <name type="scientific">Sinosporangium album</name>
    <dbReference type="NCBI Taxonomy" id="504805"/>
    <lineage>
        <taxon>Bacteria</taxon>
        <taxon>Bacillati</taxon>
        <taxon>Actinomycetota</taxon>
        <taxon>Actinomycetes</taxon>
        <taxon>Streptosporangiales</taxon>
        <taxon>Streptosporangiaceae</taxon>
        <taxon>Sinosporangium</taxon>
    </lineage>
</organism>
<evidence type="ECO:0000256" key="2">
    <source>
        <dbReference type="ARBA" id="ARBA00022448"/>
    </source>
</evidence>
<dbReference type="PROSITE" id="PS50893">
    <property type="entry name" value="ABC_TRANSPORTER_2"/>
    <property type="match status" value="2"/>
</dbReference>
<dbReference type="RefSeq" id="WP_245690745.1">
    <property type="nucleotide sequence ID" value="NZ_FNCN01000002.1"/>
</dbReference>